<evidence type="ECO:0000256" key="4">
    <source>
        <dbReference type="ARBA" id="ARBA00022452"/>
    </source>
</evidence>
<dbReference type="EMBL" id="PRLP01000106">
    <property type="protein sequence ID" value="PPC75189.1"/>
    <property type="molecule type" value="Genomic_DNA"/>
</dbReference>
<dbReference type="PANTHER" id="PTHR38762">
    <property type="entry name" value="CRYPTIC OUTER MEMBRANE PORIN BGLH-RELATED"/>
    <property type="match status" value="1"/>
</dbReference>
<keyword evidence="7" id="KW-0626">Porin</keyword>
<evidence type="ECO:0000256" key="2">
    <source>
        <dbReference type="ARBA" id="ARBA00007055"/>
    </source>
</evidence>
<keyword evidence="3" id="KW-0813">Transport</keyword>
<evidence type="ECO:0000256" key="6">
    <source>
        <dbReference type="ARBA" id="ARBA00023065"/>
    </source>
</evidence>
<feature type="coiled-coil region" evidence="10">
    <location>
        <begin position="36"/>
        <end position="70"/>
    </location>
</feature>
<dbReference type="AlphaFoldDB" id="A0A2S5KKZ2"/>
<keyword evidence="8" id="KW-0472">Membrane</keyword>
<dbReference type="GO" id="GO:0015774">
    <property type="term" value="P:polysaccharide transport"/>
    <property type="evidence" value="ECO:0007669"/>
    <property type="project" value="TreeGrafter"/>
</dbReference>
<evidence type="ECO:0000256" key="3">
    <source>
        <dbReference type="ARBA" id="ARBA00022448"/>
    </source>
</evidence>
<dbReference type="GO" id="GO:0009279">
    <property type="term" value="C:cell outer membrane"/>
    <property type="evidence" value="ECO:0007669"/>
    <property type="project" value="UniProtKB-SubCell"/>
</dbReference>
<organism evidence="12 13">
    <name type="scientific">Proteobacteria bacterium 228</name>
    <dbReference type="NCBI Taxonomy" id="2083153"/>
    <lineage>
        <taxon>Bacteria</taxon>
        <taxon>Pseudomonadati</taxon>
        <taxon>Pseudomonadota</taxon>
    </lineage>
</organism>
<dbReference type="InterPro" id="IPR050286">
    <property type="entry name" value="G_neg_Bact_CarbUptk_Porin"/>
</dbReference>
<dbReference type="InterPro" id="IPR003192">
    <property type="entry name" value="Porin_LamB"/>
</dbReference>
<keyword evidence="4" id="KW-1134">Transmembrane beta strand</keyword>
<keyword evidence="11" id="KW-0732">Signal</keyword>
<dbReference type="GO" id="GO:0006811">
    <property type="term" value="P:monoatomic ion transport"/>
    <property type="evidence" value="ECO:0007669"/>
    <property type="project" value="UniProtKB-KW"/>
</dbReference>
<feature type="chain" id="PRO_5015485779" evidence="11">
    <location>
        <begin position="37"/>
        <end position="519"/>
    </location>
</feature>
<comment type="subcellular location">
    <subcellularLocation>
        <location evidence="1">Cell outer membrane</location>
        <topology evidence="1">Multi-pass membrane protein</topology>
    </subcellularLocation>
</comment>
<keyword evidence="6" id="KW-0406">Ion transport</keyword>
<reference evidence="12 13" key="1">
    <citation type="submission" date="2018-02" db="EMBL/GenBank/DDBJ databases">
        <title>novel marine gammaproteobacteria from coastal saline agro ecosystem.</title>
        <authorList>
            <person name="Krishnan R."/>
            <person name="Ramesh Kumar N."/>
        </authorList>
    </citation>
    <scope>NUCLEOTIDE SEQUENCE [LARGE SCALE GENOMIC DNA]</scope>
    <source>
        <strain evidence="12 13">228</strain>
    </source>
</reference>
<evidence type="ECO:0000313" key="12">
    <source>
        <dbReference type="EMBL" id="PPC75189.1"/>
    </source>
</evidence>
<dbReference type="GO" id="GO:0046930">
    <property type="term" value="C:pore complex"/>
    <property type="evidence" value="ECO:0007669"/>
    <property type="project" value="UniProtKB-KW"/>
</dbReference>
<keyword evidence="9" id="KW-0998">Cell outer membrane</keyword>
<dbReference type="GO" id="GO:0015288">
    <property type="term" value="F:porin activity"/>
    <property type="evidence" value="ECO:0007669"/>
    <property type="project" value="UniProtKB-KW"/>
</dbReference>
<dbReference type="Proteomes" id="UP000238196">
    <property type="component" value="Unassembled WGS sequence"/>
</dbReference>
<proteinExistence type="inferred from homology"/>
<evidence type="ECO:0000256" key="10">
    <source>
        <dbReference type="SAM" id="Coils"/>
    </source>
</evidence>
<gene>
    <name evidence="12" type="ORF">C4K68_21345</name>
</gene>
<dbReference type="Pfam" id="PF02264">
    <property type="entry name" value="LamB"/>
    <property type="match status" value="1"/>
</dbReference>
<name>A0A2S5KKZ2_9PROT</name>
<dbReference type="CDD" id="cd01346">
    <property type="entry name" value="Maltoporin-like"/>
    <property type="match status" value="1"/>
</dbReference>
<comment type="caution">
    <text evidence="12">The sequence shown here is derived from an EMBL/GenBank/DDBJ whole genome shotgun (WGS) entry which is preliminary data.</text>
</comment>
<evidence type="ECO:0000256" key="9">
    <source>
        <dbReference type="ARBA" id="ARBA00023237"/>
    </source>
</evidence>
<accession>A0A2S5KKZ2</accession>
<protein>
    <submittedName>
        <fullName evidence="12">Porin</fullName>
    </submittedName>
</protein>
<keyword evidence="5" id="KW-0812">Transmembrane</keyword>
<keyword evidence="10" id="KW-0175">Coiled coil</keyword>
<evidence type="ECO:0000256" key="11">
    <source>
        <dbReference type="SAM" id="SignalP"/>
    </source>
</evidence>
<evidence type="ECO:0000256" key="5">
    <source>
        <dbReference type="ARBA" id="ARBA00022692"/>
    </source>
</evidence>
<dbReference type="Gene3D" id="2.40.170.10">
    <property type="entry name" value="Porin, LamB type"/>
    <property type="match status" value="1"/>
</dbReference>
<dbReference type="PANTHER" id="PTHR38762:SF1">
    <property type="entry name" value="CRYPTIC OUTER MEMBRANE PORIN BGLH-RELATED"/>
    <property type="match status" value="1"/>
</dbReference>
<dbReference type="SUPFAM" id="SSF56935">
    <property type="entry name" value="Porins"/>
    <property type="match status" value="1"/>
</dbReference>
<comment type="similarity">
    <text evidence="2">Belongs to the porin LamB (TC 1.B.3) family.</text>
</comment>
<evidence type="ECO:0000256" key="7">
    <source>
        <dbReference type="ARBA" id="ARBA00023114"/>
    </source>
</evidence>
<evidence type="ECO:0000313" key="13">
    <source>
        <dbReference type="Proteomes" id="UP000238196"/>
    </source>
</evidence>
<evidence type="ECO:0000256" key="8">
    <source>
        <dbReference type="ARBA" id="ARBA00023136"/>
    </source>
</evidence>
<dbReference type="OrthoDB" id="106611at2"/>
<evidence type="ECO:0000256" key="1">
    <source>
        <dbReference type="ARBA" id="ARBA00004571"/>
    </source>
</evidence>
<dbReference type="GO" id="GO:0015144">
    <property type="term" value="F:carbohydrate transmembrane transporter activity"/>
    <property type="evidence" value="ECO:0007669"/>
    <property type="project" value="TreeGrafter"/>
</dbReference>
<feature type="signal peptide" evidence="11">
    <location>
        <begin position="1"/>
        <end position="36"/>
    </location>
</feature>
<sequence>MLSRVLRDRGCAQARLKHSALALAVSTALFGAGAHAQSNTEQVRDLEARIAKLEQQLQQVTALAVQAKTTANAASTTAEQASSAASQANVTASQVSASALTSAKKEVVETANSFEFHGYARSGTSSNGDMKTVEGVGPYITPAGSLGGPVGRLGLETDTYVEAQLAKNFTSDNGSWARYNIMIADGVNSNNDWTGGDNGINVRQAYAEMGNLPSFKGSAFQDATIWAGKRFDKKNFDIHFYDSDIVFLSGTGAGFYDAQVTPDWKTSFSVYGRDFLDSNDEEGNDIKSYIATSNNFIGNWQVMLNAMRAKHNDDGDNGRATSGYHGLLAYHAPNFYGLSDGFAKTGVLYGHGLGAEVKRLGAVDTLQHDAEAVRVFTYGTTDINDNWKIAPALLAETSKNRVNEGDSYKWASLNLRLTDALSENFEMQYEGTYQYMNLDSTFAKAKGDFYKLTVAPTFKLDTQAGFFARPEIRLFGTYLGWDKDLNGFTYDGSSSTDFGDTGFTGSSKWLVGAQMEAWF</sequence>
<dbReference type="InterPro" id="IPR036998">
    <property type="entry name" value="Porin_LamB_sf"/>
</dbReference>